<dbReference type="OMA" id="NNDRYDF"/>
<proteinExistence type="predicted"/>
<sequence length="62" mass="7031">MLSGSGSWPTRARRCCLVIAGDKLEGKTNGRRVKRKLNYCGNTRNSNPGGYCRVNNDRYYFV</sequence>
<reference evidence="1 2" key="2">
    <citation type="journal article" date="2012" name="Nature">
        <title>Insights into hominid evolution from the gorilla genome sequence.</title>
        <authorList>
            <person name="Scally A."/>
            <person name="Dutheil J.Y."/>
            <person name="Hillier L.W."/>
            <person name="Jordan G.E."/>
            <person name="Goodhead I."/>
            <person name="Herrero J."/>
            <person name="Hobolth A."/>
            <person name="Lappalainen T."/>
            <person name="Mailund T."/>
            <person name="Marques-Bonet T."/>
            <person name="McCarthy S."/>
            <person name="Montgomery S.H."/>
            <person name="Schwalie P.C."/>
            <person name="Tang Y.A."/>
            <person name="Ward M.C."/>
            <person name="Xue Y."/>
            <person name="Yngvadottir B."/>
            <person name="Alkan C."/>
            <person name="Andersen L.N."/>
            <person name="Ayub Q."/>
            <person name="Ball E.V."/>
            <person name="Beal K."/>
            <person name="Bradley B.J."/>
            <person name="Chen Y."/>
            <person name="Clee C.M."/>
            <person name="Fitzgerald S."/>
            <person name="Graves T.A."/>
            <person name="Gu Y."/>
            <person name="Heath P."/>
            <person name="Heger A."/>
            <person name="Karakoc E."/>
            <person name="Kolb-Kokocinski A."/>
            <person name="Laird G.K."/>
            <person name="Lunter G."/>
            <person name="Meader S."/>
            <person name="Mort M."/>
            <person name="Mullikin J.C."/>
            <person name="Munch K."/>
            <person name="O'Connor T.D."/>
            <person name="Phillips A.D."/>
            <person name="Prado-Martinez J."/>
            <person name="Rogers A.S."/>
            <person name="Sajjadian S."/>
            <person name="Schmidt D."/>
            <person name="Shaw K."/>
            <person name="Simpson J.T."/>
            <person name="Stenson P.D."/>
            <person name="Turner D.J."/>
            <person name="Vigilant L."/>
            <person name="Vilella A.J."/>
            <person name="Whitener W."/>
            <person name="Zhu B."/>
            <person name="Cooper D.N."/>
            <person name="de Jong P."/>
            <person name="Dermitzakis E.T."/>
            <person name="Eichler E.E."/>
            <person name="Flicek P."/>
            <person name="Goldman N."/>
            <person name="Mundy N.I."/>
            <person name="Ning Z."/>
            <person name="Odom D.T."/>
            <person name="Ponting C.P."/>
            <person name="Quail M.A."/>
            <person name="Ryder O.A."/>
            <person name="Searle S.M."/>
            <person name="Warren W.C."/>
            <person name="Wilson R.K."/>
            <person name="Schierup M.H."/>
            <person name="Rogers J."/>
            <person name="Tyler-Smith C."/>
            <person name="Durbin R."/>
        </authorList>
    </citation>
    <scope>NUCLEOTIDE SEQUENCE [LARGE SCALE GENOMIC DNA]</scope>
</reference>
<reference evidence="1" key="3">
    <citation type="submission" date="2025-08" db="UniProtKB">
        <authorList>
            <consortium name="Ensembl"/>
        </authorList>
    </citation>
    <scope>IDENTIFICATION</scope>
</reference>
<reference evidence="1" key="4">
    <citation type="submission" date="2025-09" db="UniProtKB">
        <authorList>
            <consortium name="Ensembl"/>
        </authorList>
    </citation>
    <scope>IDENTIFICATION</scope>
</reference>
<protein>
    <submittedName>
        <fullName evidence="1">Uncharacterized protein</fullName>
    </submittedName>
</protein>
<dbReference type="GeneTree" id="ENSGT00760000120432"/>
<dbReference type="InParanoid" id="A0A2I2ZWH5"/>
<dbReference type="Ensembl" id="ENSGGOT00000058494.1">
    <property type="protein sequence ID" value="ENSGGOP00000051508.1"/>
    <property type="gene ID" value="ENSGGOG00000043749.1"/>
</dbReference>
<dbReference type="Bgee" id="ENSGGOG00000043749">
    <property type="expression patterns" value="Expressed in testis and 4 other cell types or tissues"/>
</dbReference>
<dbReference type="Proteomes" id="UP000001519">
    <property type="component" value="Chromosome 19"/>
</dbReference>
<evidence type="ECO:0000313" key="2">
    <source>
        <dbReference type="Proteomes" id="UP000001519"/>
    </source>
</evidence>
<reference evidence="2" key="1">
    <citation type="submission" date="2011-05" db="EMBL/GenBank/DDBJ databases">
        <title>Insights into the evolution of the great apes provided by the gorilla genome.</title>
        <authorList>
            <person name="Scally A."/>
        </authorList>
    </citation>
    <scope>NUCLEOTIDE SEQUENCE [LARGE SCALE GENOMIC DNA]</scope>
</reference>
<accession>A0A2I2ZWH5</accession>
<name>A0A2I2ZWH5_GORGO</name>
<evidence type="ECO:0000313" key="1">
    <source>
        <dbReference type="Ensembl" id="ENSGGOP00000051508.1"/>
    </source>
</evidence>
<dbReference type="AlphaFoldDB" id="A0A2I2ZWH5"/>
<dbReference type="EMBL" id="CABD030113288">
    <property type="status" value="NOT_ANNOTATED_CDS"/>
    <property type="molecule type" value="Genomic_DNA"/>
</dbReference>
<organism evidence="1 2">
    <name type="scientific">Gorilla gorilla gorilla</name>
    <name type="common">Western lowland gorilla</name>
    <dbReference type="NCBI Taxonomy" id="9595"/>
    <lineage>
        <taxon>Eukaryota</taxon>
        <taxon>Metazoa</taxon>
        <taxon>Chordata</taxon>
        <taxon>Craniata</taxon>
        <taxon>Vertebrata</taxon>
        <taxon>Euteleostomi</taxon>
        <taxon>Mammalia</taxon>
        <taxon>Eutheria</taxon>
        <taxon>Euarchontoglires</taxon>
        <taxon>Primates</taxon>
        <taxon>Haplorrhini</taxon>
        <taxon>Catarrhini</taxon>
        <taxon>Hominidae</taxon>
        <taxon>Gorilla</taxon>
    </lineage>
</organism>
<keyword evidence="2" id="KW-1185">Reference proteome</keyword>